<feature type="transmembrane region" description="Helical" evidence="6">
    <location>
        <begin position="801"/>
        <end position="824"/>
    </location>
</feature>
<feature type="domain" description="MacB-like periplasmic core" evidence="8">
    <location>
        <begin position="449"/>
        <end position="679"/>
    </location>
</feature>
<evidence type="ECO:0000256" key="5">
    <source>
        <dbReference type="ARBA" id="ARBA00023136"/>
    </source>
</evidence>
<keyword evidence="5 6" id="KW-0472">Membrane</keyword>
<dbReference type="PANTHER" id="PTHR30572">
    <property type="entry name" value="MEMBRANE COMPONENT OF TRANSPORTER-RELATED"/>
    <property type="match status" value="1"/>
</dbReference>
<dbReference type="InterPro" id="IPR025857">
    <property type="entry name" value="MacB_PCD"/>
</dbReference>
<dbReference type="Pfam" id="PF02687">
    <property type="entry name" value="FtsX"/>
    <property type="match status" value="2"/>
</dbReference>
<evidence type="ECO:0000313" key="10">
    <source>
        <dbReference type="Proteomes" id="UP001419910"/>
    </source>
</evidence>
<keyword evidence="2" id="KW-1003">Cell membrane</keyword>
<dbReference type="PANTHER" id="PTHR30572:SF18">
    <property type="entry name" value="ABC-TYPE MACROLIDE FAMILY EXPORT SYSTEM PERMEASE COMPONENT 2"/>
    <property type="match status" value="1"/>
</dbReference>
<keyword evidence="3 6" id="KW-0812">Transmembrane</keyword>
<keyword evidence="10" id="KW-1185">Reference proteome</keyword>
<evidence type="ECO:0000256" key="1">
    <source>
        <dbReference type="ARBA" id="ARBA00004651"/>
    </source>
</evidence>
<reference evidence="9 10" key="1">
    <citation type="submission" date="2024-05" db="EMBL/GenBank/DDBJ databases">
        <authorList>
            <person name="Liu Q."/>
            <person name="Xin Y.-H."/>
        </authorList>
    </citation>
    <scope>NUCLEOTIDE SEQUENCE [LARGE SCALE GENOMIC DNA]</scope>
    <source>
        <strain evidence="9 10">CGMCC 1.10181</strain>
    </source>
</reference>
<dbReference type="PROSITE" id="PS51257">
    <property type="entry name" value="PROKAR_LIPOPROTEIN"/>
    <property type="match status" value="1"/>
</dbReference>
<dbReference type="EMBL" id="JBDIME010000034">
    <property type="protein sequence ID" value="MEN2792855.1"/>
    <property type="molecule type" value="Genomic_DNA"/>
</dbReference>
<name>A0ABU9YAN5_9SPHN</name>
<organism evidence="9 10">
    <name type="scientific">Sphingomonas oligophenolica</name>
    <dbReference type="NCBI Taxonomy" id="301154"/>
    <lineage>
        <taxon>Bacteria</taxon>
        <taxon>Pseudomonadati</taxon>
        <taxon>Pseudomonadota</taxon>
        <taxon>Alphaproteobacteria</taxon>
        <taxon>Sphingomonadales</taxon>
        <taxon>Sphingomonadaceae</taxon>
        <taxon>Sphingomonas</taxon>
    </lineage>
</organism>
<dbReference type="RefSeq" id="WP_343890977.1">
    <property type="nucleotide sequence ID" value="NZ_BAAAEH010000037.1"/>
</dbReference>
<evidence type="ECO:0000259" key="7">
    <source>
        <dbReference type="Pfam" id="PF02687"/>
    </source>
</evidence>
<evidence type="ECO:0000256" key="3">
    <source>
        <dbReference type="ARBA" id="ARBA00022692"/>
    </source>
</evidence>
<feature type="domain" description="MacB-like periplasmic core" evidence="8">
    <location>
        <begin position="21"/>
        <end position="245"/>
    </location>
</feature>
<dbReference type="InterPro" id="IPR050250">
    <property type="entry name" value="Macrolide_Exporter_MacB"/>
</dbReference>
<feature type="transmembrane region" description="Helical" evidence="6">
    <location>
        <begin position="756"/>
        <end position="781"/>
    </location>
</feature>
<feature type="transmembrane region" description="Helical" evidence="6">
    <location>
        <begin position="712"/>
        <end position="735"/>
    </location>
</feature>
<feature type="domain" description="ABC3 transporter permease C-terminal" evidence="7">
    <location>
        <begin position="302"/>
        <end position="419"/>
    </location>
</feature>
<dbReference type="Pfam" id="PF12704">
    <property type="entry name" value="MacB_PCD"/>
    <property type="match status" value="2"/>
</dbReference>
<accession>A0ABU9YAN5</accession>
<feature type="transmembrane region" description="Helical" evidence="6">
    <location>
        <begin position="441"/>
        <end position="462"/>
    </location>
</feature>
<proteinExistence type="predicted"/>
<evidence type="ECO:0000256" key="2">
    <source>
        <dbReference type="ARBA" id="ARBA00022475"/>
    </source>
</evidence>
<comment type="caution">
    <text evidence="9">The sequence shown here is derived from an EMBL/GenBank/DDBJ whole genome shotgun (WGS) entry which is preliminary data.</text>
</comment>
<dbReference type="Proteomes" id="UP001419910">
    <property type="component" value="Unassembled WGS sequence"/>
</dbReference>
<feature type="transmembrane region" description="Helical" evidence="6">
    <location>
        <begin position="20"/>
        <end position="41"/>
    </location>
</feature>
<protein>
    <submittedName>
        <fullName evidence="9">ABC transporter permease</fullName>
    </submittedName>
</protein>
<feature type="transmembrane region" description="Helical" evidence="6">
    <location>
        <begin position="343"/>
        <end position="366"/>
    </location>
</feature>
<evidence type="ECO:0000259" key="8">
    <source>
        <dbReference type="Pfam" id="PF12704"/>
    </source>
</evidence>
<feature type="transmembrane region" description="Helical" evidence="6">
    <location>
        <begin position="297"/>
        <end position="319"/>
    </location>
</feature>
<evidence type="ECO:0000256" key="6">
    <source>
        <dbReference type="SAM" id="Phobius"/>
    </source>
</evidence>
<sequence>MWRNYMTVGVRALAKNRAYAAINIAGLALGIAACLLILGFVRYEFSYDGWLPDADRTFELQDFYHATKEGGEEMKLQVTSFAAGAALKKDFPQVEQAIYVKSSNAVVLKDGQPSTIENGLFSDGPLFTLLQVPFIYGDPAHALDDPHSLALNETEAKKLFGTGNPIGRTVTLAAGDLMTDYRVTGVYRDLPKNTSLAMNMVARFDPQSFFAKVPAMLTSWNNQGGYYFVRLRPGTDVNAINAALPAWEKRNIPDEDDGTRKTNAGDNQDWKLTNIRDIHLGEAQMAGMRAGNDRGTIITFAIIALLILGMACVNFTNLATARATQRAREVALRKVLGATRRQLITQFIGESILLAGIAMLVALALVELTLPALNAFLKADIALHYFALDGLILPVIGLTLVVGLAGGVYPALVLSRFEPARVLKANKSAADAEGSGRLRNILVVGQFAVSIGLIICTAIVYAQTVYARTSDAGYRRDGLIQIGNISRPQVERVARSLMEEIRRVPGVTAVARSTISVDPGNNSVTTANLPGSSNPVALGAYGADPDFFKAMGMRLIAGRTFSENQPRDDATTPQPTVPEAERALVQRGVNVILSEDAARRLGFVDPQSAMGKMIMIGLTQPEYGQVPASVIGIVSDARFRSARDPLQPIFYFYQTNSYFNMAVRFQGAAPKAVYDRIETIWKHQVPDIPFSAKFVDDVVRDLYNADEARAELFGMFAILAVVIGCLGLFGLAAFTAERRTKEIGIRKVLGARTRDILRLLVWQFSRPVLIANLIAWPIAWWVMRGWLNGFDSRISLTPAPFLSAGLLAMLIAIVTISAHAWRVARTSPIRALRYE</sequence>
<comment type="subcellular location">
    <subcellularLocation>
        <location evidence="1">Cell membrane</location>
        <topology evidence="1">Multi-pass membrane protein</topology>
    </subcellularLocation>
</comment>
<feature type="domain" description="ABC3 transporter permease C-terminal" evidence="7">
    <location>
        <begin position="715"/>
        <end position="828"/>
    </location>
</feature>
<evidence type="ECO:0000313" key="9">
    <source>
        <dbReference type="EMBL" id="MEN2792855.1"/>
    </source>
</evidence>
<evidence type="ECO:0000256" key="4">
    <source>
        <dbReference type="ARBA" id="ARBA00022989"/>
    </source>
</evidence>
<keyword evidence="4 6" id="KW-1133">Transmembrane helix</keyword>
<gene>
    <name evidence="9" type="ORF">ABC974_24715</name>
</gene>
<dbReference type="InterPro" id="IPR003838">
    <property type="entry name" value="ABC3_permease_C"/>
</dbReference>
<feature type="transmembrane region" description="Helical" evidence="6">
    <location>
        <begin position="386"/>
        <end position="414"/>
    </location>
</feature>